<name>A0A0C3QM97_9AGAM</name>
<evidence type="ECO:0000313" key="2">
    <source>
        <dbReference type="EMBL" id="KIO27924.1"/>
    </source>
</evidence>
<dbReference type="HOGENOM" id="CLU_1074401_0_0_1"/>
<accession>A0A0C3QM97</accession>
<organism evidence="2 3">
    <name type="scientific">Tulasnella calospora MUT 4182</name>
    <dbReference type="NCBI Taxonomy" id="1051891"/>
    <lineage>
        <taxon>Eukaryota</taxon>
        <taxon>Fungi</taxon>
        <taxon>Dikarya</taxon>
        <taxon>Basidiomycota</taxon>
        <taxon>Agaricomycotina</taxon>
        <taxon>Agaricomycetes</taxon>
        <taxon>Cantharellales</taxon>
        <taxon>Tulasnellaceae</taxon>
        <taxon>Tulasnella</taxon>
    </lineage>
</organism>
<keyword evidence="3" id="KW-1185">Reference proteome</keyword>
<dbReference type="EMBL" id="KN823001">
    <property type="protein sequence ID" value="KIO27924.1"/>
    <property type="molecule type" value="Genomic_DNA"/>
</dbReference>
<evidence type="ECO:0000313" key="3">
    <source>
        <dbReference type="Proteomes" id="UP000054248"/>
    </source>
</evidence>
<evidence type="ECO:0000256" key="1">
    <source>
        <dbReference type="SAM" id="MobiDB-lite"/>
    </source>
</evidence>
<feature type="compositionally biased region" description="Basic and acidic residues" evidence="1">
    <location>
        <begin position="49"/>
        <end position="58"/>
    </location>
</feature>
<sequence>MAMLDVPGWHMIAHFFKPRWRIELRRKIQEKWRYGMVHESSQVLNTDWTNHRSKEKATAKPGGSETALGGSISADGLPPQMGKNWKKDVKGTGNFNCVEHLDDICIVQNFASPIRSNATFRKANIHSTPSTPSTTATNGPISPALTSSPPPWLLAMVPSLITQLSLHSSLYLTPTTEGAFAAAGYQRINQLVPSAVVPLTVDILAQQVGNRVTPAGADQLISYTSKDVQQIHMEAAKTAGAAGPSVGTSQLFPYPPAQF</sequence>
<dbReference type="Proteomes" id="UP000054248">
    <property type="component" value="Unassembled WGS sequence"/>
</dbReference>
<reference evidence="2 3" key="1">
    <citation type="submission" date="2014-04" db="EMBL/GenBank/DDBJ databases">
        <authorList>
            <consortium name="DOE Joint Genome Institute"/>
            <person name="Kuo A."/>
            <person name="Girlanda M."/>
            <person name="Perotto S."/>
            <person name="Kohler A."/>
            <person name="Nagy L.G."/>
            <person name="Floudas D."/>
            <person name="Copeland A."/>
            <person name="Barry K.W."/>
            <person name="Cichocki N."/>
            <person name="Veneault-Fourrey C."/>
            <person name="LaButti K."/>
            <person name="Lindquist E.A."/>
            <person name="Lipzen A."/>
            <person name="Lundell T."/>
            <person name="Morin E."/>
            <person name="Murat C."/>
            <person name="Sun H."/>
            <person name="Tunlid A."/>
            <person name="Henrissat B."/>
            <person name="Grigoriev I.V."/>
            <person name="Hibbett D.S."/>
            <person name="Martin F."/>
            <person name="Nordberg H.P."/>
            <person name="Cantor M.N."/>
            <person name="Hua S.X."/>
        </authorList>
    </citation>
    <scope>NUCLEOTIDE SEQUENCE [LARGE SCALE GENOMIC DNA]</scope>
    <source>
        <strain evidence="2 3">MUT 4182</strain>
    </source>
</reference>
<reference evidence="3" key="2">
    <citation type="submission" date="2015-01" db="EMBL/GenBank/DDBJ databases">
        <title>Evolutionary Origins and Diversification of the Mycorrhizal Mutualists.</title>
        <authorList>
            <consortium name="DOE Joint Genome Institute"/>
            <consortium name="Mycorrhizal Genomics Consortium"/>
            <person name="Kohler A."/>
            <person name="Kuo A."/>
            <person name="Nagy L.G."/>
            <person name="Floudas D."/>
            <person name="Copeland A."/>
            <person name="Barry K.W."/>
            <person name="Cichocki N."/>
            <person name="Veneault-Fourrey C."/>
            <person name="LaButti K."/>
            <person name="Lindquist E.A."/>
            <person name="Lipzen A."/>
            <person name="Lundell T."/>
            <person name="Morin E."/>
            <person name="Murat C."/>
            <person name="Riley R."/>
            <person name="Ohm R."/>
            <person name="Sun H."/>
            <person name="Tunlid A."/>
            <person name="Henrissat B."/>
            <person name="Grigoriev I.V."/>
            <person name="Hibbett D.S."/>
            <person name="Martin F."/>
        </authorList>
    </citation>
    <scope>NUCLEOTIDE SEQUENCE [LARGE SCALE GENOMIC DNA]</scope>
    <source>
        <strain evidence="3">MUT 4182</strain>
    </source>
</reference>
<protein>
    <submittedName>
        <fullName evidence="2">Uncharacterized protein</fullName>
    </submittedName>
</protein>
<gene>
    <name evidence="2" type="ORF">M407DRAFT_7038</name>
</gene>
<feature type="region of interest" description="Disordered" evidence="1">
    <location>
        <begin position="48"/>
        <end position="81"/>
    </location>
</feature>
<proteinExistence type="predicted"/>
<feature type="compositionally biased region" description="Low complexity" evidence="1">
    <location>
        <begin position="127"/>
        <end position="137"/>
    </location>
</feature>
<feature type="region of interest" description="Disordered" evidence="1">
    <location>
        <begin position="125"/>
        <end position="144"/>
    </location>
</feature>
<dbReference type="AlphaFoldDB" id="A0A0C3QM97"/>